<sequence>MGKSKANYATLGLSGKVGKIFVYRQQGGETIVATPPVRTKRTTIPQKEYESE</sequence>
<organism evidence="1 2">
    <name type="scientific">Capnocytophaga gingivalis</name>
    <dbReference type="NCBI Taxonomy" id="1017"/>
    <lineage>
        <taxon>Bacteria</taxon>
        <taxon>Pseudomonadati</taxon>
        <taxon>Bacteroidota</taxon>
        <taxon>Flavobacteriia</taxon>
        <taxon>Flavobacteriales</taxon>
        <taxon>Flavobacteriaceae</taxon>
        <taxon>Capnocytophaga</taxon>
    </lineage>
</organism>
<accession>A0ABU5Y9T9</accession>
<gene>
    <name evidence="1" type="ORF">VJJ49_08370</name>
</gene>
<protein>
    <recommendedName>
        <fullName evidence="3">Integrase</fullName>
    </recommendedName>
</protein>
<reference evidence="1 2" key="1">
    <citation type="submission" date="2023-12" db="EMBL/GenBank/DDBJ databases">
        <title>Genomic sequences of Capnocytophaga and Parvimonas strains.</title>
        <authorList>
            <person name="Watt R.M."/>
            <person name="Wang M."/>
            <person name="Yang T."/>
            <person name="Tong W.M."/>
        </authorList>
    </citation>
    <scope>NUCLEOTIDE SEQUENCE [LARGE SCALE GENOMIC DNA]</scope>
    <source>
        <strain evidence="1 2">CCUG 13156</strain>
    </source>
</reference>
<dbReference type="EMBL" id="JAYKBV010000010">
    <property type="protein sequence ID" value="MEB3040701.1"/>
    <property type="molecule type" value="Genomic_DNA"/>
</dbReference>
<evidence type="ECO:0000313" key="1">
    <source>
        <dbReference type="EMBL" id="MEB3040701.1"/>
    </source>
</evidence>
<dbReference type="Proteomes" id="UP001324270">
    <property type="component" value="Unassembled WGS sequence"/>
</dbReference>
<evidence type="ECO:0000313" key="2">
    <source>
        <dbReference type="Proteomes" id="UP001324270"/>
    </source>
</evidence>
<comment type="caution">
    <text evidence="1">The sequence shown here is derived from an EMBL/GenBank/DDBJ whole genome shotgun (WGS) entry which is preliminary data.</text>
</comment>
<proteinExistence type="predicted"/>
<evidence type="ECO:0008006" key="3">
    <source>
        <dbReference type="Google" id="ProtNLM"/>
    </source>
</evidence>
<name>A0ABU5Y9T9_9FLAO</name>
<dbReference type="RefSeq" id="WP_323979595.1">
    <property type="nucleotide sequence ID" value="NZ_JAYKBV010000010.1"/>
</dbReference>
<keyword evidence="2" id="KW-1185">Reference proteome</keyword>